<dbReference type="Gene3D" id="3.40.710.10">
    <property type="entry name" value="DD-peptidase/beta-lactamase superfamily"/>
    <property type="match status" value="1"/>
</dbReference>
<evidence type="ECO:0000313" key="2">
    <source>
        <dbReference type="EMBL" id="PJJ75918.1"/>
    </source>
</evidence>
<gene>
    <name evidence="2" type="ORF">BXY57_1512</name>
</gene>
<dbReference type="AlphaFoldDB" id="A0A2M9CVU7"/>
<comment type="caution">
    <text evidence="2">The sequence shown here is derived from an EMBL/GenBank/DDBJ whole genome shotgun (WGS) entry which is preliminary data.</text>
</comment>
<dbReference type="PANTHER" id="PTHR43283">
    <property type="entry name" value="BETA-LACTAMASE-RELATED"/>
    <property type="match status" value="1"/>
</dbReference>
<dbReference type="InterPro" id="IPR012338">
    <property type="entry name" value="Beta-lactam/transpept-like"/>
</dbReference>
<protein>
    <submittedName>
        <fullName evidence="2">CubicO group peptidase (Beta-lactamase class C family)</fullName>
    </submittedName>
</protein>
<accession>A0A2M9CVU7</accession>
<dbReference type="SUPFAM" id="SSF56601">
    <property type="entry name" value="beta-lactamase/transpeptidase-like"/>
    <property type="match status" value="1"/>
</dbReference>
<name>A0A2M9CVU7_9BACT</name>
<sequence length="367" mass="41455">MRYFPCLNFSSILCILLIFPIFGTVAQSAYPELDKAVLAHQRVYHGRVYVLLEQNGHIVYQDSLGGYNMETTVPVASVSKWLSTALIMTFVDEGKIALDDPVGKYLPEFNTGLKSRITIRDCLRHTTGYFATPAFRRIYWRTNTLTACVEQISQLVPLEAEPGKAFYYSPFGLQIAGRVIEVVSGKSFVQNFEERIARPCGMQHTSFTRPANPELAGGAYSCPLDLLHFLEMIANKGVYQGHRILSEQALQEMQRNQIVNIPIRYSPVDGVINDQWAYGLGEWVEAEDGNHHPLSVSSPGLFGTYPFYDVSRQLIGIIFVNQLDFKKVMQADWDIRQTINQVFSLRTGLFDQPNQADVFCFSVNKTP</sequence>
<dbReference type="InterPro" id="IPR001466">
    <property type="entry name" value="Beta-lactam-related"/>
</dbReference>
<dbReference type="Proteomes" id="UP000230000">
    <property type="component" value="Unassembled WGS sequence"/>
</dbReference>
<dbReference type="Pfam" id="PF00144">
    <property type="entry name" value="Beta-lactamase"/>
    <property type="match status" value="1"/>
</dbReference>
<reference evidence="2 3" key="1">
    <citation type="submission" date="2017-11" db="EMBL/GenBank/DDBJ databases">
        <title>Genomic Encyclopedia of Archaeal and Bacterial Type Strains, Phase II (KMG-II): From Individual Species to Whole Genera.</title>
        <authorList>
            <person name="Goeker M."/>
        </authorList>
    </citation>
    <scope>NUCLEOTIDE SEQUENCE [LARGE SCALE GENOMIC DNA]</scope>
    <source>
        <strain evidence="2 3">DSM 27268</strain>
    </source>
</reference>
<feature type="domain" description="Beta-lactamase-related" evidence="1">
    <location>
        <begin position="48"/>
        <end position="335"/>
    </location>
</feature>
<dbReference type="InterPro" id="IPR050789">
    <property type="entry name" value="Diverse_Enzym_Activities"/>
</dbReference>
<keyword evidence="3" id="KW-1185">Reference proteome</keyword>
<dbReference type="PANTHER" id="PTHR43283:SF3">
    <property type="entry name" value="BETA-LACTAMASE FAMILY PROTEIN (AFU_ORTHOLOGUE AFUA_5G07500)"/>
    <property type="match status" value="1"/>
</dbReference>
<organism evidence="2 3">
    <name type="scientific">Thermoflavifilum aggregans</name>
    <dbReference type="NCBI Taxonomy" id="454188"/>
    <lineage>
        <taxon>Bacteria</taxon>
        <taxon>Pseudomonadati</taxon>
        <taxon>Bacteroidota</taxon>
        <taxon>Chitinophagia</taxon>
        <taxon>Chitinophagales</taxon>
        <taxon>Chitinophagaceae</taxon>
        <taxon>Thermoflavifilum</taxon>
    </lineage>
</organism>
<dbReference type="EMBL" id="PGFG01000001">
    <property type="protein sequence ID" value="PJJ75918.1"/>
    <property type="molecule type" value="Genomic_DNA"/>
</dbReference>
<evidence type="ECO:0000313" key="3">
    <source>
        <dbReference type="Proteomes" id="UP000230000"/>
    </source>
</evidence>
<evidence type="ECO:0000259" key="1">
    <source>
        <dbReference type="Pfam" id="PF00144"/>
    </source>
</evidence>
<proteinExistence type="predicted"/>